<dbReference type="InterPro" id="IPR049278">
    <property type="entry name" value="MS_channel_C"/>
</dbReference>
<evidence type="ECO:0000256" key="7">
    <source>
        <dbReference type="RuleBase" id="RU369025"/>
    </source>
</evidence>
<evidence type="ECO:0000256" key="3">
    <source>
        <dbReference type="ARBA" id="ARBA00022475"/>
    </source>
</evidence>
<feature type="domain" description="Mechanosensitive ion channel transmembrane helices 2/3" evidence="10">
    <location>
        <begin position="63"/>
        <end position="103"/>
    </location>
</feature>
<name>A0A918VNM2_9HYPH</name>
<evidence type="ECO:0000256" key="4">
    <source>
        <dbReference type="ARBA" id="ARBA00022692"/>
    </source>
</evidence>
<evidence type="ECO:0000259" key="8">
    <source>
        <dbReference type="Pfam" id="PF00924"/>
    </source>
</evidence>
<dbReference type="Proteomes" id="UP000646579">
    <property type="component" value="Unassembled WGS sequence"/>
</dbReference>
<keyword evidence="5 7" id="KW-1133">Transmembrane helix</keyword>
<keyword evidence="7" id="KW-0407">Ion channel</keyword>
<comment type="subunit">
    <text evidence="7">Homoheptamer.</text>
</comment>
<evidence type="ECO:0000256" key="5">
    <source>
        <dbReference type="ARBA" id="ARBA00022989"/>
    </source>
</evidence>
<dbReference type="SUPFAM" id="SSF82861">
    <property type="entry name" value="Mechanosensitive channel protein MscS (YggB), transmembrane region"/>
    <property type="match status" value="1"/>
</dbReference>
<dbReference type="EMBL" id="BMZE01000001">
    <property type="protein sequence ID" value="GHA15541.1"/>
    <property type="molecule type" value="Genomic_DNA"/>
</dbReference>
<dbReference type="InterPro" id="IPR045275">
    <property type="entry name" value="MscS_archaea/bacteria_type"/>
</dbReference>
<evidence type="ECO:0000259" key="10">
    <source>
        <dbReference type="Pfam" id="PF21088"/>
    </source>
</evidence>
<dbReference type="Gene3D" id="3.30.70.100">
    <property type="match status" value="1"/>
</dbReference>
<keyword evidence="4 7" id="KW-0812">Transmembrane</keyword>
<dbReference type="RefSeq" id="WP_189423607.1">
    <property type="nucleotide sequence ID" value="NZ_BMZE01000001.1"/>
</dbReference>
<comment type="caution">
    <text evidence="7">Lacks conserved residue(s) required for the propagation of feature annotation.</text>
</comment>
<dbReference type="SUPFAM" id="SSF50182">
    <property type="entry name" value="Sm-like ribonucleoproteins"/>
    <property type="match status" value="1"/>
</dbReference>
<keyword evidence="12" id="KW-1185">Reference proteome</keyword>
<evidence type="ECO:0000256" key="1">
    <source>
        <dbReference type="ARBA" id="ARBA00004651"/>
    </source>
</evidence>
<comment type="similarity">
    <text evidence="2 7">Belongs to the MscS (TC 1.A.23) family.</text>
</comment>
<dbReference type="PANTHER" id="PTHR30221:SF1">
    <property type="entry name" value="SMALL-CONDUCTANCE MECHANOSENSITIVE CHANNEL"/>
    <property type="match status" value="1"/>
</dbReference>
<gene>
    <name evidence="11" type="ORF">GCM10007989_07900</name>
</gene>
<dbReference type="Gene3D" id="1.10.287.1260">
    <property type="match status" value="1"/>
</dbReference>
<sequence length="275" mass="29588">MENGEIFSVSTEWILSNALSLLTALIVLAAGWILSGFLAKNVGKVLPNGKQMDQTIAPILSQVVRYGILLVTLIIVLGQFGVETASILAILGAAGLAIALALQGTLSNIAAGVMLIWLRPIRTGEYIDAEGLSGTVVEIGLFGTQLRTYDGIYVFAPNSQLWDARITNYTREATRMAEIKIGIAYDANIAQAREVLLNAATSDERVLETPAPAVFVADLADSAVIMSLRAWTTGPNNWSTKNDLREKVKIELDNAGIEIPYNKLDVSILKQTESA</sequence>
<keyword evidence="7" id="KW-0406">Ion transport</keyword>
<dbReference type="AlphaFoldDB" id="A0A918VNM2"/>
<comment type="subcellular location">
    <subcellularLocation>
        <location evidence="7">Cell inner membrane</location>
        <topology evidence="7">Multi-pass membrane protein</topology>
    </subcellularLocation>
    <subcellularLocation>
        <location evidence="1">Cell membrane</location>
        <topology evidence="1">Multi-pass membrane protein</topology>
    </subcellularLocation>
</comment>
<dbReference type="GO" id="GO:0008381">
    <property type="term" value="F:mechanosensitive monoatomic ion channel activity"/>
    <property type="evidence" value="ECO:0007669"/>
    <property type="project" value="InterPro"/>
</dbReference>
<keyword evidence="7" id="KW-0813">Transport</keyword>
<dbReference type="Gene3D" id="2.30.30.60">
    <property type="match status" value="1"/>
</dbReference>
<evidence type="ECO:0000256" key="2">
    <source>
        <dbReference type="ARBA" id="ARBA00008017"/>
    </source>
</evidence>
<proteinExistence type="inferred from homology"/>
<accession>A0A918VNM2</accession>
<comment type="function">
    <text evidence="7">Mechanosensitive channel that participates in the regulation of osmotic pressure changes within the cell, opening in response to stretch forces in the membrane lipid bilayer, without the need for other proteins. Contributes to normal resistance to hypoosmotic shock. Forms an ion channel of 1.0 nanosiemens conductance with a slight preference for anions.</text>
</comment>
<feature type="transmembrane region" description="Helical" evidence="7">
    <location>
        <begin position="20"/>
        <end position="42"/>
    </location>
</feature>
<feature type="domain" description="Mechanosensitive ion channel MscS C-terminal" evidence="9">
    <location>
        <begin position="178"/>
        <end position="259"/>
    </location>
</feature>
<dbReference type="InterPro" id="IPR011066">
    <property type="entry name" value="MscS_channel_C_sf"/>
</dbReference>
<dbReference type="PANTHER" id="PTHR30221">
    <property type="entry name" value="SMALL-CONDUCTANCE MECHANOSENSITIVE CHANNEL"/>
    <property type="match status" value="1"/>
</dbReference>
<dbReference type="Pfam" id="PF21088">
    <property type="entry name" value="MS_channel_1st"/>
    <property type="match status" value="1"/>
</dbReference>
<evidence type="ECO:0000313" key="11">
    <source>
        <dbReference type="EMBL" id="GHA15541.1"/>
    </source>
</evidence>
<dbReference type="InterPro" id="IPR006685">
    <property type="entry name" value="MscS_channel_2nd"/>
</dbReference>
<evidence type="ECO:0000259" key="9">
    <source>
        <dbReference type="Pfam" id="PF21082"/>
    </source>
</evidence>
<keyword evidence="6 7" id="KW-0472">Membrane</keyword>
<dbReference type="InterPro" id="IPR049142">
    <property type="entry name" value="MS_channel_1st"/>
</dbReference>
<dbReference type="InterPro" id="IPR010920">
    <property type="entry name" value="LSM_dom_sf"/>
</dbReference>
<comment type="caution">
    <text evidence="11">The sequence shown here is derived from an EMBL/GenBank/DDBJ whole genome shotgun (WGS) entry which is preliminary data.</text>
</comment>
<feature type="transmembrane region" description="Helical" evidence="7">
    <location>
        <begin position="63"/>
        <end position="82"/>
    </location>
</feature>
<keyword evidence="7" id="KW-0997">Cell inner membrane</keyword>
<keyword evidence="3" id="KW-1003">Cell membrane</keyword>
<dbReference type="InterPro" id="IPR023408">
    <property type="entry name" value="MscS_beta-dom_sf"/>
</dbReference>
<dbReference type="Pfam" id="PF00924">
    <property type="entry name" value="MS_channel_2nd"/>
    <property type="match status" value="1"/>
</dbReference>
<dbReference type="GO" id="GO:0005886">
    <property type="term" value="C:plasma membrane"/>
    <property type="evidence" value="ECO:0007669"/>
    <property type="project" value="UniProtKB-SubCell"/>
</dbReference>
<protein>
    <recommendedName>
        <fullName evidence="7">Small-conductance mechanosensitive channel</fullName>
    </recommendedName>
</protein>
<reference evidence="11" key="1">
    <citation type="journal article" date="2014" name="Int. J. Syst. Evol. Microbiol.">
        <title>Complete genome sequence of Corynebacterium casei LMG S-19264T (=DSM 44701T), isolated from a smear-ripened cheese.</title>
        <authorList>
            <consortium name="US DOE Joint Genome Institute (JGI-PGF)"/>
            <person name="Walter F."/>
            <person name="Albersmeier A."/>
            <person name="Kalinowski J."/>
            <person name="Ruckert C."/>
        </authorList>
    </citation>
    <scope>NUCLEOTIDE SEQUENCE</scope>
    <source>
        <strain evidence="11">KCTC 32437</strain>
    </source>
</reference>
<evidence type="ECO:0000256" key="6">
    <source>
        <dbReference type="ARBA" id="ARBA00023136"/>
    </source>
</evidence>
<feature type="domain" description="Mechanosensitive ion channel MscS" evidence="8">
    <location>
        <begin position="105"/>
        <end position="171"/>
    </location>
</feature>
<organism evidence="11 12">
    <name type="scientific">Devosia pacifica</name>
    <dbReference type="NCBI Taxonomy" id="1335967"/>
    <lineage>
        <taxon>Bacteria</taxon>
        <taxon>Pseudomonadati</taxon>
        <taxon>Pseudomonadota</taxon>
        <taxon>Alphaproteobacteria</taxon>
        <taxon>Hyphomicrobiales</taxon>
        <taxon>Devosiaceae</taxon>
        <taxon>Devosia</taxon>
    </lineage>
</organism>
<feature type="transmembrane region" description="Helical" evidence="7">
    <location>
        <begin position="88"/>
        <end position="118"/>
    </location>
</feature>
<dbReference type="InterPro" id="IPR011014">
    <property type="entry name" value="MscS_channel_TM-2"/>
</dbReference>
<evidence type="ECO:0000313" key="12">
    <source>
        <dbReference type="Proteomes" id="UP000646579"/>
    </source>
</evidence>
<dbReference type="SUPFAM" id="SSF82689">
    <property type="entry name" value="Mechanosensitive channel protein MscS (YggB), C-terminal domain"/>
    <property type="match status" value="1"/>
</dbReference>
<dbReference type="Pfam" id="PF21082">
    <property type="entry name" value="MS_channel_3rd"/>
    <property type="match status" value="1"/>
</dbReference>
<reference evidence="11" key="2">
    <citation type="submission" date="2020-09" db="EMBL/GenBank/DDBJ databases">
        <authorList>
            <person name="Sun Q."/>
            <person name="Kim S."/>
        </authorList>
    </citation>
    <scope>NUCLEOTIDE SEQUENCE</scope>
    <source>
        <strain evidence="11">KCTC 32437</strain>
    </source>
</reference>